<feature type="chain" id="PRO_5042908909" description="Secreted protein" evidence="1">
    <location>
        <begin position="20"/>
        <end position="150"/>
    </location>
</feature>
<evidence type="ECO:0008006" key="4">
    <source>
        <dbReference type="Google" id="ProtNLM"/>
    </source>
</evidence>
<gene>
    <name evidence="2" type="ORF">QYF61_027891</name>
</gene>
<protein>
    <recommendedName>
        <fullName evidence="4">Secreted protein</fullName>
    </recommendedName>
</protein>
<comment type="caution">
    <text evidence="2">The sequence shown here is derived from an EMBL/GenBank/DDBJ whole genome shotgun (WGS) entry which is preliminary data.</text>
</comment>
<feature type="signal peptide" evidence="1">
    <location>
        <begin position="1"/>
        <end position="19"/>
    </location>
</feature>
<organism evidence="2 3">
    <name type="scientific">Mycteria americana</name>
    <name type="common">Wood stork</name>
    <dbReference type="NCBI Taxonomy" id="33587"/>
    <lineage>
        <taxon>Eukaryota</taxon>
        <taxon>Metazoa</taxon>
        <taxon>Chordata</taxon>
        <taxon>Craniata</taxon>
        <taxon>Vertebrata</taxon>
        <taxon>Euteleostomi</taxon>
        <taxon>Archelosauria</taxon>
        <taxon>Archosauria</taxon>
        <taxon>Dinosauria</taxon>
        <taxon>Saurischia</taxon>
        <taxon>Theropoda</taxon>
        <taxon>Coelurosauria</taxon>
        <taxon>Aves</taxon>
        <taxon>Neognathae</taxon>
        <taxon>Neoaves</taxon>
        <taxon>Aequornithes</taxon>
        <taxon>Ciconiiformes</taxon>
        <taxon>Ciconiidae</taxon>
        <taxon>Mycteria</taxon>
    </lineage>
</organism>
<accession>A0AAN7MMI0</accession>
<evidence type="ECO:0000256" key="1">
    <source>
        <dbReference type="SAM" id="SignalP"/>
    </source>
</evidence>
<proteinExistence type="predicted"/>
<keyword evidence="3" id="KW-1185">Reference proteome</keyword>
<sequence>MRNGVLLLLLQLKIKQMMHFEPVACVGNVLPSYAANAACTHLHQRQWLSLQRVTCTVLILGWGMRESRQMNREQLYSLVVVTRGLKGMKTAGSGCYSSGQLPRSPVANKNMVACVCEAPFSWHSPGNLCRFKGSHHEGSQRGHSVFKHLI</sequence>
<keyword evidence="1" id="KW-0732">Signal</keyword>
<evidence type="ECO:0000313" key="3">
    <source>
        <dbReference type="Proteomes" id="UP001333110"/>
    </source>
</evidence>
<dbReference type="AlphaFoldDB" id="A0AAN7MMI0"/>
<dbReference type="Proteomes" id="UP001333110">
    <property type="component" value="Unassembled WGS sequence"/>
</dbReference>
<name>A0AAN7MMI0_MYCAM</name>
<reference evidence="2 3" key="1">
    <citation type="journal article" date="2023" name="J. Hered.">
        <title>Chromosome-level genome of the wood stork (Mycteria americana) provides insight into avian chromosome evolution.</title>
        <authorList>
            <person name="Flamio R. Jr."/>
            <person name="Ramstad K.M."/>
        </authorList>
    </citation>
    <scope>NUCLEOTIDE SEQUENCE [LARGE SCALE GENOMIC DNA]</scope>
    <source>
        <strain evidence="2">JAX WOST 10</strain>
    </source>
</reference>
<dbReference type="EMBL" id="JAUNZN010000023">
    <property type="protein sequence ID" value="KAK4809054.1"/>
    <property type="molecule type" value="Genomic_DNA"/>
</dbReference>
<evidence type="ECO:0000313" key="2">
    <source>
        <dbReference type="EMBL" id="KAK4809054.1"/>
    </source>
</evidence>